<evidence type="ECO:0000313" key="2">
    <source>
        <dbReference type="Proteomes" id="UP000785679"/>
    </source>
</evidence>
<name>A0A8J8NFZ6_HALGN</name>
<comment type="caution">
    <text evidence="1">The sequence shown here is derived from an EMBL/GenBank/DDBJ whole genome shotgun (WGS) entry which is preliminary data.</text>
</comment>
<dbReference type="EMBL" id="RRYP01017666">
    <property type="protein sequence ID" value="TNV74009.1"/>
    <property type="molecule type" value="Genomic_DNA"/>
</dbReference>
<gene>
    <name evidence="1" type="ORF">FGO68_gene8807</name>
</gene>
<accession>A0A8J8NFZ6</accession>
<sequence length="66" mass="7673">MMRLSCSAMITLRVYVMSCLSHLYINRKLVFRTTISPIQGFRIQLGAFPNLKAFCLAFKQKTTKWV</sequence>
<protein>
    <submittedName>
        <fullName evidence="1">Uncharacterized protein</fullName>
    </submittedName>
</protein>
<reference evidence="1" key="1">
    <citation type="submission" date="2019-06" db="EMBL/GenBank/DDBJ databases">
        <authorList>
            <person name="Zheng W."/>
        </authorList>
    </citation>
    <scope>NUCLEOTIDE SEQUENCE</scope>
    <source>
        <strain evidence="1">QDHG01</strain>
    </source>
</reference>
<dbReference type="Proteomes" id="UP000785679">
    <property type="component" value="Unassembled WGS sequence"/>
</dbReference>
<proteinExistence type="predicted"/>
<organism evidence="1 2">
    <name type="scientific">Halteria grandinella</name>
    <dbReference type="NCBI Taxonomy" id="5974"/>
    <lineage>
        <taxon>Eukaryota</taxon>
        <taxon>Sar</taxon>
        <taxon>Alveolata</taxon>
        <taxon>Ciliophora</taxon>
        <taxon>Intramacronucleata</taxon>
        <taxon>Spirotrichea</taxon>
        <taxon>Stichotrichia</taxon>
        <taxon>Sporadotrichida</taxon>
        <taxon>Halteriidae</taxon>
        <taxon>Halteria</taxon>
    </lineage>
</organism>
<evidence type="ECO:0000313" key="1">
    <source>
        <dbReference type="EMBL" id="TNV74009.1"/>
    </source>
</evidence>
<dbReference type="AlphaFoldDB" id="A0A8J8NFZ6"/>
<keyword evidence="2" id="KW-1185">Reference proteome</keyword>